<comment type="similarity">
    <text evidence="8">Belongs to the NrdR family.</text>
</comment>
<evidence type="ECO:0000256" key="8">
    <source>
        <dbReference type="HAMAP-Rule" id="MF_00440"/>
    </source>
</evidence>
<dbReference type="EMBL" id="JQBT01000032">
    <property type="protein sequence ID" value="KRN79100.1"/>
    <property type="molecule type" value="Genomic_DNA"/>
</dbReference>
<feature type="zinc finger region" evidence="8">
    <location>
        <begin position="3"/>
        <end position="34"/>
    </location>
</feature>
<evidence type="ECO:0000256" key="5">
    <source>
        <dbReference type="ARBA" id="ARBA00023015"/>
    </source>
</evidence>
<dbReference type="OrthoDB" id="9807461at2"/>
<evidence type="ECO:0000313" key="11">
    <source>
        <dbReference type="Proteomes" id="UP000051565"/>
    </source>
</evidence>
<keyword evidence="6 8" id="KW-0238">DNA-binding</keyword>
<reference evidence="10 11" key="1">
    <citation type="journal article" date="2015" name="Genome Announc.">
        <title>Expanding the biotechnology potential of lactobacilli through comparative genomics of 213 strains and associated genera.</title>
        <authorList>
            <person name="Sun Z."/>
            <person name="Harris H.M."/>
            <person name="McCann A."/>
            <person name="Guo C."/>
            <person name="Argimon S."/>
            <person name="Zhang W."/>
            <person name="Yang X."/>
            <person name="Jeffery I.B."/>
            <person name="Cooney J.C."/>
            <person name="Kagawa T.F."/>
            <person name="Liu W."/>
            <person name="Song Y."/>
            <person name="Salvetti E."/>
            <person name="Wrobel A."/>
            <person name="Rasinkangas P."/>
            <person name="Parkhill J."/>
            <person name="Rea M.C."/>
            <person name="O'Sullivan O."/>
            <person name="Ritari J."/>
            <person name="Douillard F.P."/>
            <person name="Paul Ross R."/>
            <person name="Yang R."/>
            <person name="Briner A.E."/>
            <person name="Felis G.E."/>
            <person name="de Vos W.M."/>
            <person name="Barrangou R."/>
            <person name="Klaenhammer T.R."/>
            <person name="Caufield P.W."/>
            <person name="Cui Y."/>
            <person name="Zhang H."/>
            <person name="O'Toole P.W."/>
        </authorList>
    </citation>
    <scope>NUCLEOTIDE SEQUENCE [LARGE SCALE GENOMIC DNA]</scope>
    <source>
        <strain evidence="10 11">DSM 20690</strain>
    </source>
</reference>
<keyword evidence="8" id="KW-0863">Zinc-finger</keyword>
<dbReference type="PATRIC" id="fig|1122148.6.peg.525"/>
<dbReference type="GO" id="GO:0003677">
    <property type="term" value="F:DNA binding"/>
    <property type="evidence" value="ECO:0007669"/>
    <property type="project" value="UniProtKB-KW"/>
</dbReference>
<dbReference type="HAMAP" id="MF_00440">
    <property type="entry name" value="NrdR"/>
    <property type="match status" value="1"/>
</dbReference>
<dbReference type="PANTHER" id="PTHR30455:SF2">
    <property type="entry name" value="TRANSCRIPTIONAL REPRESSOR NRDR"/>
    <property type="match status" value="1"/>
</dbReference>
<evidence type="ECO:0000256" key="3">
    <source>
        <dbReference type="ARBA" id="ARBA00022833"/>
    </source>
</evidence>
<name>A0A0R2JVQ5_9LACO</name>
<keyword evidence="5 8" id="KW-0805">Transcription regulation</keyword>
<dbReference type="GeneID" id="61250386"/>
<dbReference type="GO" id="GO:0005524">
    <property type="term" value="F:ATP binding"/>
    <property type="evidence" value="ECO:0007669"/>
    <property type="project" value="UniProtKB-UniRule"/>
</dbReference>
<evidence type="ECO:0000256" key="4">
    <source>
        <dbReference type="ARBA" id="ARBA00022840"/>
    </source>
</evidence>
<feature type="domain" description="ATP-cone" evidence="9">
    <location>
        <begin position="49"/>
        <end position="141"/>
    </location>
</feature>
<dbReference type="PROSITE" id="PS51161">
    <property type="entry name" value="ATP_CONE"/>
    <property type="match status" value="1"/>
</dbReference>
<keyword evidence="8" id="KW-0479">Metal-binding</keyword>
<evidence type="ECO:0000259" key="9">
    <source>
        <dbReference type="PROSITE" id="PS51161"/>
    </source>
</evidence>
<keyword evidence="3 8" id="KW-0862">Zinc</keyword>
<dbReference type="InterPro" id="IPR055173">
    <property type="entry name" value="NrdR-like_N"/>
</dbReference>
<keyword evidence="11" id="KW-1185">Reference proteome</keyword>
<dbReference type="GO" id="GO:0008270">
    <property type="term" value="F:zinc ion binding"/>
    <property type="evidence" value="ECO:0007669"/>
    <property type="project" value="UniProtKB-UniRule"/>
</dbReference>
<dbReference type="GO" id="GO:0045892">
    <property type="term" value="P:negative regulation of DNA-templated transcription"/>
    <property type="evidence" value="ECO:0007669"/>
    <property type="project" value="UniProtKB-UniRule"/>
</dbReference>
<comment type="function">
    <text evidence="8">Negatively regulates transcription of bacterial ribonucleotide reductase nrd genes and operons by binding to NrdR-boxes.</text>
</comment>
<proteinExistence type="inferred from homology"/>
<dbReference type="STRING" id="53444.AYR59_05975"/>
<organism evidence="10 11">
    <name type="scientific">Fructilactobacillus lindneri DSM 20690 = JCM 11027</name>
    <dbReference type="NCBI Taxonomy" id="1122148"/>
    <lineage>
        <taxon>Bacteria</taxon>
        <taxon>Bacillati</taxon>
        <taxon>Bacillota</taxon>
        <taxon>Bacilli</taxon>
        <taxon>Lactobacillales</taxon>
        <taxon>Lactobacillaceae</taxon>
        <taxon>Fructilactobacillus</taxon>
    </lineage>
</organism>
<dbReference type="InterPro" id="IPR005144">
    <property type="entry name" value="ATP-cone_dom"/>
</dbReference>
<evidence type="ECO:0000256" key="2">
    <source>
        <dbReference type="ARBA" id="ARBA00022741"/>
    </source>
</evidence>
<gene>
    <name evidence="8" type="primary">nrdR</name>
    <name evidence="10" type="ORF">IV52_GL000505</name>
</gene>
<accession>A0A0R2JVQ5</accession>
<keyword evidence="2 8" id="KW-0547">Nucleotide-binding</keyword>
<dbReference type="PANTHER" id="PTHR30455">
    <property type="entry name" value="TRANSCRIPTIONAL REPRESSOR NRDR"/>
    <property type="match status" value="1"/>
</dbReference>
<dbReference type="AlphaFoldDB" id="A0A0R2JVQ5"/>
<dbReference type="Pfam" id="PF03477">
    <property type="entry name" value="ATP-cone"/>
    <property type="match status" value="1"/>
</dbReference>
<dbReference type="Proteomes" id="UP000051565">
    <property type="component" value="Unassembled WGS sequence"/>
</dbReference>
<keyword evidence="7 8" id="KW-0804">Transcription</keyword>
<evidence type="ECO:0000256" key="7">
    <source>
        <dbReference type="ARBA" id="ARBA00023163"/>
    </source>
</evidence>
<dbReference type="RefSeq" id="WP_054646257.1">
    <property type="nucleotide sequence ID" value="NZ_FUXS01000001.1"/>
</dbReference>
<evidence type="ECO:0000256" key="1">
    <source>
        <dbReference type="ARBA" id="ARBA00022491"/>
    </source>
</evidence>
<evidence type="ECO:0000256" key="6">
    <source>
        <dbReference type="ARBA" id="ARBA00023125"/>
    </source>
</evidence>
<dbReference type="NCBIfam" id="TIGR00244">
    <property type="entry name" value="transcriptional regulator NrdR"/>
    <property type="match status" value="1"/>
</dbReference>
<comment type="cofactor">
    <cofactor evidence="8">
        <name>Zn(2+)</name>
        <dbReference type="ChEBI" id="CHEBI:29105"/>
    </cofactor>
    <text evidence="8">Binds 1 zinc ion.</text>
</comment>
<keyword evidence="1 8" id="KW-0678">Repressor</keyword>
<comment type="caution">
    <text evidence="10">The sequence shown here is derived from an EMBL/GenBank/DDBJ whole genome shotgun (WGS) entry which is preliminary data.</text>
</comment>
<dbReference type="InterPro" id="IPR003796">
    <property type="entry name" value="RNR_NrdR-like"/>
</dbReference>
<keyword evidence="4 8" id="KW-0067">ATP-binding</keyword>
<protein>
    <recommendedName>
        <fullName evidence="8">Transcriptional repressor NrdR</fullName>
    </recommendedName>
</protein>
<sequence length="159" mass="18296">MKCPKCFHTSSKVIESRPIEGGKSIRRRRECEDCGHRFTTFETIEDTPMLVVKKDGAREEFSSEKILRGIIRSCEKRPVSMEQMNEIVSETEKNVENQDTGSHEVSSEAIGKYVMAGLKKVDEIAYIRFASVYRQFKDMNEFYSKMKELMGDSAESSEE</sequence>
<dbReference type="Pfam" id="PF22811">
    <property type="entry name" value="Zn_ribbon_NrdR"/>
    <property type="match status" value="1"/>
</dbReference>
<evidence type="ECO:0000313" key="10">
    <source>
        <dbReference type="EMBL" id="KRN79100.1"/>
    </source>
</evidence>